<evidence type="ECO:0000256" key="6">
    <source>
        <dbReference type="ARBA" id="ARBA00023002"/>
    </source>
</evidence>
<evidence type="ECO:0000256" key="3">
    <source>
        <dbReference type="ARBA" id="ARBA00022723"/>
    </source>
</evidence>
<keyword evidence="11" id="KW-1185">Reference proteome</keyword>
<dbReference type="FunFam" id="2.60.120.330:FF:000023">
    <property type="entry name" value="Feruloyl CoA ortho-hydroxylase 1"/>
    <property type="match status" value="1"/>
</dbReference>
<dbReference type="PROSITE" id="PS51471">
    <property type="entry name" value="FE2OG_OXY"/>
    <property type="match status" value="1"/>
</dbReference>
<evidence type="ECO:0000313" key="11">
    <source>
        <dbReference type="Proteomes" id="UP001324115"/>
    </source>
</evidence>
<evidence type="ECO:0000256" key="7">
    <source>
        <dbReference type="ARBA" id="ARBA00023004"/>
    </source>
</evidence>
<dbReference type="GO" id="GO:0031418">
    <property type="term" value="F:L-ascorbic acid binding"/>
    <property type="evidence" value="ECO:0007669"/>
    <property type="project" value="UniProtKB-KW"/>
</dbReference>
<dbReference type="Pfam" id="PF03171">
    <property type="entry name" value="2OG-FeII_Oxy"/>
    <property type="match status" value="1"/>
</dbReference>
<keyword evidence="7 8" id="KW-0408">Iron</keyword>
<organism evidence="10 11">
    <name type="scientific">Quercus rubra</name>
    <name type="common">Northern red oak</name>
    <name type="synonym">Quercus borealis</name>
    <dbReference type="NCBI Taxonomy" id="3512"/>
    <lineage>
        <taxon>Eukaryota</taxon>
        <taxon>Viridiplantae</taxon>
        <taxon>Streptophyta</taxon>
        <taxon>Embryophyta</taxon>
        <taxon>Tracheophyta</taxon>
        <taxon>Spermatophyta</taxon>
        <taxon>Magnoliopsida</taxon>
        <taxon>eudicotyledons</taxon>
        <taxon>Gunneridae</taxon>
        <taxon>Pentapetalae</taxon>
        <taxon>rosids</taxon>
        <taxon>fabids</taxon>
        <taxon>Fagales</taxon>
        <taxon>Fagaceae</taxon>
        <taxon>Quercus</taxon>
    </lineage>
</organism>
<evidence type="ECO:0000259" key="9">
    <source>
        <dbReference type="PROSITE" id="PS51471"/>
    </source>
</evidence>
<proteinExistence type="inferred from homology"/>
<keyword evidence="6 8" id="KW-0560">Oxidoreductase</keyword>
<feature type="domain" description="Fe2OG dioxygenase" evidence="9">
    <location>
        <begin position="234"/>
        <end position="341"/>
    </location>
</feature>
<comment type="similarity">
    <text evidence="2 8">Belongs to the iron/ascorbate-dependent oxidoreductase family.</text>
</comment>
<dbReference type="GO" id="GO:0009805">
    <property type="term" value="P:coumarin biosynthetic process"/>
    <property type="evidence" value="ECO:0007669"/>
    <property type="project" value="UniProtKB-ARBA"/>
</dbReference>
<dbReference type="Gene3D" id="2.60.120.330">
    <property type="entry name" value="B-lactam Antibiotic, Isopenicillin N Synthase, Chain"/>
    <property type="match status" value="1"/>
</dbReference>
<dbReference type="SUPFAM" id="SSF51197">
    <property type="entry name" value="Clavaminate synthase-like"/>
    <property type="match status" value="1"/>
</dbReference>
<dbReference type="InterPro" id="IPR027443">
    <property type="entry name" value="IPNS-like_sf"/>
</dbReference>
<dbReference type="GO" id="GO:0046872">
    <property type="term" value="F:metal ion binding"/>
    <property type="evidence" value="ECO:0007669"/>
    <property type="project" value="UniProtKB-KW"/>
</dbReference>
<dbReference type="InterPro" id="IPR026992">
    <property type="entry name" value="DIOX_N"/>
</dbReference>
<dbReference type="AlphaFoldDB" id="A0AAN7GHN3"/>
<gene>
    <name evidence="10" type="ORF">RGQ29_001798</name>
</gene>
<dbReference type="Proteomes" id="UP001324115">
    <property type="component" value="Unassembled WGS sequence"/>
</dbReference>
<keyword evidence="3 8" id="KW-0479">Metal-binding</keyword>
<dbReference type="InterPro" id="IPR005123">
    <property type="entry name" value="Oxoglu/Fe-dep_dioxygenase_dom"/>
</dbReference>
<keyword evidence="4" id="KW-0847">Vitamin C</keyword>
<accession>A0AAN7GHN3</accession>
<dbReference type="GO" id="GO:0051213">
    <property type="term" value="F:dioxygenase activity"/>
    <property type="evidence" value="ECO:0007669"/>
    <property type="project" value="UniProtKB-KW"/>
</dbReference>
<comment type="cofactor">
    <cofactor evidence="1">
        <name>L-ascorbate</name>
        <dbReference type="ChEBI" id="CHEBI:38290"/>
    </cofactor>
</comment>
<keyword evidence="5" id="KW-0223">Dioxygenase</keyword>
<reference evidence="10 11" key="1">
    <citation type="journal article" date="2023" name="G3 (Bethesda)">
        <title>A haplotype-resolved chromosome-scale genome for Quercus rubra L. provides insights into the genetics of adaptive traits for red oak species.</title>
        <authorList>
            <person name="Kapoor B."/>
            <person name="Jenkins J."/>
            <person name="Schmutz J."/>
            <person name="Zhebentyayeva T."/>
            <person name="Kuelheim C."/>
            <person name="Coggeshall M."/>
            <person name="Heim C."/>
            <person name="Lasky J.R."/>
            <person name="Leites L."/>
            <person name="Islam-Faridi N."/>
            <person name="Romero-Severson J."/>
            <person name="DeLeo V.L."/>
            <person name="Lucas S.M."/>
            <person name="Lazic D."/>
            <person name="Gailing O."/>
            <person name="Carlson J."/>
            <person name="Staton M."/>
        </authorList>
    </citation>
    <scope>NUCLEOTIDE SEQUENCE [LARGE SCALE GENOMIC DNA]</scope>
    <source>
        <strain evidence="10">Pseudo-F2</strain>
    </source>
</reference>
<dbReference type="PANTHER" id="PTHR47991">
    <property type="entry name" value="OXOGLUTARATE/IRON-DEPENDENT DIOXYGENASE"/>
    <property type="match status" value="1"/>
</dbReference>
<evidence type="ECO:0000256" key="1">
    <source>
        <dbReference type="ARBA" id="ARBA00001961"/>
    </source>
</evidence>
<evidence type="ECO:0000256" key="8">
    <source>
        <dbReference type="RuleBase" id="RU003682"/>
    </source>
</evidence>
<dbReference type="Pfam" id="PF14226">
    <property type="entry name" value="DIOX_N"/>
    <property type="match status" value="1"/>
</dbReference>
<evidence type="ECO:0000313" key="10">
    <source>
        <dbReference type="EMBL" id="KAK4608131.1"/>
    </source>
</evidence>
<evidence type="ECO:0000256" key="5">
    <source>
        <dbReference type="ARBA" id="ARBA00022964"/>
    </source>
</evidence>
<name>A0AAN7GHN3_QUERU</name>
<evidence type="ECO:0000256" key="4">
    <source>
        <dbReference type="ARBA" id="ARBA00022896"/>
    </source>
</evidence>
<dbReference type="InterPro" id="IPR044861">
    <property type="entry name" value="IPNS-like_FE2OG_OXY"/>
</dbReference>
<evidence type="ECO:0000256" key="2">
    <source>
        <dbReference type="ARBA" id="ARBA00008056"/>
    </source>
</evidence>
<sequence>MQIAPPPPKTPNVLVSSHLLNTKLSLYSFLVRMDPIVATPISESSNITNFVVTNRNGVKGLSEMGLKTLPKQYIQPVEERITVSNILPQESIPIIDMSNWDEQKVSESICDAAEKWGFFQIINHGVPLEVLENVQDATHRFFNLPAEEKRKFSKENSPSNSVRFGTSFSPEAEKALEWKDYLSMFYVSEDEASALWPSACKDQVLEYMRRSEPVIQRLLEALMKRINVKEIDETKESLLMGSKRINLNYYPICPNPELTVGIGRHSDVSTLTILLQDDTGGLYVRGNNDSWVHVPPISGSLVINVGDALQIMSNGRYKSIEHRVVANGSKNRISVPIFVNPRPDDMIGPFPEVLAGGEKALYKQVLYSNYVRHFYKKAHDGKKTIEFAKI</sequence>
<protein>
    <recommendedName>
        <fullName evidence="9">Fe2OG dioxygenase domain-containing protein</fullName>
    </recommendedName>
</protein>
<dbReference type="EMBL" id="JAXUIC010000001">
    <property type="protein sequence ID" value="KAK4608131.1"/>
    <property type="molecule type" value="Genomic_DNA"/>
</dbReference>
<dbReference type="InterPro" id="IPR050295">
    <property type="entry name" value="Plant_2OG-oxidoreductases"/>
</dbReference>
<comment type="caution">
    <text evidence="10">The sequence shown here is derived from an EMBL/GenBank/DDBJ whole genome shotgun (WGS) entry which is preliminary data.</text>
</comment>